<evidence type="ECO:0000313" key="4">
    <source>
        <dbReference type="Proteomes" id="UP000030745"/>
    </source>
</evidence>
<dbReference type="GeneID" id="24141546"/>
<reference evidence="3 4" key="1">
    <citation type="journal article" date="2013" name="PLoS Genet.">
        <title>Distinctive expansion of potential virulence genes in the genome of the oomycete fish pathogen Saprolegnia parasitica.</title>
        <authorList>
            <person name="Jiang R.H."/>
            <person name="de Bruijn I."/>
            <person name="Haas B.J."/>
            <person name="Belmonte R."/>
            <person name="Lobach L."/>
            <person name="Christie J."/>
            <person name="van den Ackerveken G."/>
            <person name="Bottin A."/>
            <person name="Bulone V."/>
            <person name="Diaz-Moreno S.M."/>
            <person name="Dumas B."/>
            <person name="Fan L."/>
            <person name="Gaulin E."/>
            <person name="Govers F."/>
            <person name="Grenville-Briggs L.J."/>
            <person name="Horner N.R."/>
            <person name="Levin J.Z."/>
            <person name="Mammella M."/>
            <person name="Meijer H.J."/>
            <person name="Morris P."/>
            <person name="Nusbaum C."/>
            <person name="Oome S."/>
            <person name="Phillips A.J."/>
            <person name="van Rooyen D."/>
            <person name="Rzeszutek E."/>
            <person name="Saraiva M."/>
            <person name="Secombes C.J."/>
            <person name="Seidl M.F."/>
            <person name="Snel B."/>
            <person name="Stassen J.H."/>
            <person name="Sykes S."/>
            <person name="Tripathy S."/>
            <person name="van den Berg H."/>
            <person name="Vega-Arreguin J.C."/>
            <person name="Wawra S."/>
            <person name="Young S.K."/>
            <person name="Zeng Q."/>
            <person name="Dieguez-Uribeondo J."/>
            <person name="Russ C."/>
            <person name="Tyler B.M."/>
            <person name="van West P."/>
        </authorList>
    </citation>
    <scope>NUCLEOTIDE SEQUENCE [LARGE SCALE GENOMIC DNA]</scope>
    <source>
        <strain evidence="3 4">CBS 223.65</strain>
    </source>
</reference>
<dbReference type="STRING" id="695850.A0A067CF22"/>
<dbReference type="EMBL" id="KK583215">
    <property type="protein sequence ID" value="KDO27755.1"/>
    <property type="molecule type" value="Genomic_DNA"/>
</dbReference>
<dbReference type="KEGG" id="spar:SPRG_20393"/>
<accession>A0A067CF22</accession>
<dbReference type="InterPro" id="IPR000048">
    <property type="entry name" value="IQ_motif_EF-hand-BS"/>
</dbReference>
<dbReference type="AlphaFoldDB" id="A0A067CF22"/>
<feature type="domain" description="WW" evidence="2">
    <location>
        <begin position="726"/>
        <end position="759"/>
    </location>
</feature>
<keyword evidence="4" id="KW-1185">Reference proteome</keyword>
<dbReference type="PROSITE" id="PS50020">
    <property type="entry name" value="WW_DOMAIN_2"/>
    <property type="match status" value="1"/>
</dbReference>
<proteinExistence type="predicted"/>
<dbReference type="VEuPathDB" id="FungiDB:SPRG_20393"/>
<dbReference type="SMART" id="SM00015">
    <property type="entry name" value="IQ"/>
    <property type="match status" value="2"/>
</dbReference>
<dbReference type="PROSITE" id="PS50096">
    <property type="entry name" value="IQ"/>
    <property type="match status" value="2"/>
</dbReference>
<name>A0A067CF22_SAPPC</name>
<dbReference type="InterPro" id="IPR001202">
    <property type="entry name" value="WW_dom"/>
</dbReference>
<protein>
    <recommendedName>
        <fullName evidence="2">WW domain-containing protein</fullName>
    </recommendedName>
</protein>
<dbReference type="OrthoDB" id="167375at2759"/>
<dbReference type="RefSeq" id="XP_012201623.1">
    <property type="nucleotide sequence ID" value="XM_012346233.1"/>
</dbReference>
<dbReference type="OMA" id="WAQNARD"/>
<gene>
    <name evidence="3" type="ORF">SPRG_20393</name>
</gene>
<sequence length="804" mass="94704">MLEPPKARTLRLELQAVHAEANELVERFSVKRWQELLQLHQTIMAHDAFRLIPLSGHDRGLYETLHRSFPRDMVTKARLLGVFRGIYGLECGADLDKPKRLLLKQLERLHYWCENSTSKIPTSHSMSTLVLNWRLLLCAFRALRYPAQSEEDLFRWCFLVFSSSGYLDESPQATISRQQLYEIFNMLSPNHACSRILNQRIAQADNLLPVSVLVRDTIRFQHIQSLMAQPPLQELFAPASKATHFFHELTSPCIREYLYLARKDAQDKATCQRFLLQYKRRSLRKCMREWLLYVDARRRARQTAIRCLLHLSTYKQANAFENLREHALQDVAASEIQRVYRGLRGRKLFVSVLATYEAAISIQRIYRQRGDFLKYLKRLQMQSRFAIKIQRVFRGWRGRVLARKVLLAYFQAEMAKIQADRAAFHATIRDHAARQLQRFCRKCHRHVQEKKADDNSRENRRVELEMQALLDAASRQKQDHKRAVTEYYDTLREQTHAAEARRKIDDKEKQKVTLLRRRREWEDIFRRRDEKAAAKAREKTEKWTQFQADWSAKVESRANLVRAELQELLLRPTSKEQDAIKADLDRRTTQHFKAQRCATTRCYRHHDSSEIRERAQHTVLEEDMEAERDRVRHEWTLAAAAYKQREQDDADRERKAELQADADRTFAAATRIQRGAKVCLARRLLCRKVEAIFVKEYDVPSGQVVYRNLRTGTLCPKPTCLGSKDIPLLDKWYIVPDITGDVYYYNAKQMRQSWSKPEQCIFCELCYARFASFYCPQHRKGSYADPIYACEECFTEKAPCDAGR</sequence>
<keyword evidence="1" id="KW-0175">Coiled coil</keyword>
<evidence type="ECO:0000313" key="3">
    <source>
        <dbReference type="EMBL" id="KDO27755.1"/>
    </source>
</evidence>
<organism evidence="3 4">
    <name type="scientific">Saprolegnia parasitica (strain CBS 223.65)</name>
    <dbReference type="NCBI Taxonomy" id="695850"/>
    <lineage>
        <taxon>Eukaryota</taxon>
        <taxon>Sar</taxon>
        <taxon>Stramenopiles</taxon>
        <taxon>Oomycota</taxon>
        <taxon>Saprolegniomycetes</taxon>
        <taxon>Saprolegniales</taxon>
        <taxon>Saprolegniaceae</taxon>
        <taxon>Saprolegnia</taxon>
    </lineage>
</organism>
<evidence type="ECO:0000256" key="1">
    <source>
        <dbReference type="SAM" id="Coils"/>
    </source>
</evidence>
<dbReference type="Proteomes" id="UP000030745">
    <property type="component" value="Unassembled WGS sequence"/>
</dbReference>
<feature type="coiled-coil region" evidence="1">
    <location>
        <begin position="459"/>
        <end position="517"/>
    </location>
</feature>
<evidence type="ECO:0000259" key="2">
    <source>
        <dbReference type="PROSITE" id="PS50020"/>
    </source>
</evidence>
<dbReference type="Pfam" id="PF00612">
    <property type="entry name" value="IQ"/>
    <property type="match status" value="1"/>
</dbReference>